<organism evidence="1 2">
    <name type="scientific">Rubripirellula obstinata</name>
    <dbReference type="NCBI Taxonomy" id="406547"/>
    <lineage>
        <taxon>Bacteria</taxon>
        <taxon>Pseudomonadati</taxon>
        <taxon>Planctomycetota</taxon>
        <taxon>Planctomycetia</taxon>
        <taxon>Pirellulales</taxon>
        <taxon>Pirellulaceae</taxon>
        <taxon>Rubripirellula</taxon>
    </lineage>
</organism>
<evidence type="ECO:0000313" key="1">
    <source>
        <dbReference type="EMBL" id="KAA1258206.1"/>
    </source>
</evidence>
<comment type="caution">
    <text evidence="1">The sequence shown here is derived from an EMBL/GenBank/DDBJ whole genome shotgun (WGS) entry which is preliminary data.</text>
</comment>
<protein>
    <submittedName>
        <fullName evidence="1">Uncharacterized protein</fullName>
    </submittedName>
</protein>
<gene>
    <name evidence="1" type="ORF">LF1_07220</name>
</gene>
<sequence>MKDHPDRLPIERCQHGWLYRVYSRNLNLGVYREEERGFVGIRHKMGSRYLFTEYHWDIGPPYGTANPLEAICQCPVDRLDEYFRPVSGSEIDPNTELFDWIEEQGKLLNITPESC</sequence>
<name>A0A5B1CCC0_9BACT</name>
<dbReference type="RefSeq" id="WP_068258767.1">
    <property type="nucleotide sequence ID" value="NZ_LWSK01000007.1"/>
</dbReference>
<evidence type="ECO:0000313" key="2">
    <source>
        <dbReference type="Proteomes" id="UP000322699"/>
    </source>
</evidence>
<proteinExistence type="predicted"/>
<dbReference type="OrthoDB" id="7107850at2"/>
<dbReference type="Proteomes" id="UP000322699">
    <property type="component" value="Unassembled WGS sequence"/>
</dbReference>
<reference evidence="1 2" key="1">
    <citation type="submission" date="2019-08" db="EMBL/GenBank/DDBJ databases">
        <title>Deep-cultivation of Planctomycetes and their phenomic and genomic characterization uncovers novel biology.</title>
        <authorList>
            <person name="Wiegand S."/>
            <person name="Jogler M."/>
            <person name="Boedeker C."/>
            <person name="Pinto D."/>
            <person name="Vollmers J."/>
            <person name="Rivas-Marin E."/>
            <person name="Kohn T."/>
            <person name="Peeters S.H."/>
            <person name="Heuer A."/>
            <person name="Rast P."/>
            <person name="Oberbeckmann S."/>
            <person name="Bunk B."/>
            <person name="Jeske O."/>
            <person name="Meyerdierks A."/>
            <person name="Storesund J.E."/>
            <person name="Kallscheuer N."/>
            <person name="Luecker S."/>
            <person name="Lage O.M."/>
            <person name="Pohl T."/>
            <person name="Merkel B.J."/>
            <person name="Hornburger P."/>
            <person name="Mueller R.-W."/>
            <person name="Bruemmer F."/>
            <person name="Labrenz M."/>
            <person name="Spormann A.M."/>
            <person name="Op Den Camp H."/>
            <person name="Overmann J."/>
            <person name="Amann R."/>
            <person name="Jetten M.S.M."/>
            <person name="Mascher T."/>
            <person name="Medema M.H."/>
            <person name="Devos D.P."/>
            <person name="Kaster A.-K."/>
            <person name="Ovreas L."/>
            <person name="Rohde M."/>
            <person name="Galperin M.Y."/>
            <person name="Jogler C."/>
        </authorList>
    </citation>
    <scope>NUCLEOTIDE SEQUENCE [LARGE SCALE GENOMIC DNA]</scope>
    <source>
        <strain evidence="1 2">LF1</strain>
    </source>
</reference>
<dbReference type="AlphaFoldDB" id="A0A5B1CCC0"/>
<accession>A0A5B1CCC0</accession>
<keyword evidence="2" id="KW-1185">Reference proteome</keyword>
<dbReference type="EMBL" id="VRLW01000001">
    <property type="protein sequence ID" value="KAA1258206.1"/>
    <property type="molecule type" value="Genomic_DNA"/>
</dbReference>